<evidence type="ECO:0000313" key="2">
    <source>
        <dbReference type="EMBL" id="KAA3466889.1"/>
    </source>
</evidence>
<keyword evidence="3" id="KW-1185">Reference proteome</keyword>
<gene>
    <name evidence="2" type="ORF">EPI10_001950</name>
</gene>
<sequence length="233" mass="26266">MANQLSSHRKKSGNSTLIGCPYFSCSSGHQPSKFENISYVYCEEDPILVTLISNLDLINNQGFLSKFINLCKLNISRQLVESIFVKHDVTLRNLKNQVDQLPNELRNRPQGASPSNTEKPRSSGKEHGKVVALRSGRSLEPKVVEVEDKPVVVQNKEEVQLGVETPTLKKPNSNTQFKRILNVLKQMHISIPFVEALEQIPNLVKVTKEFLSKKRRLGEFEILALTTKCGLFL</sequence>
<dbReference type="OrthoDB" id="1750494at2759"/>
<feature type="region of interest" description="Disordered" evidence="1">
    <location>
        <begin position="100"/>
        <end position="130"/>
    </location>
</feature>
<proteinExistence type="predicted"/>
<protein>
    <submittedName>
        <fullName evidence="2">Aspartic peptidase</fullName>
    </submittedName>
</protein>
<evidence type="ECO:0000256" key="1">
    <source>
        <dbReference type="SAM" id="MobiDB-lite"/>
    </source>
</evidence>
<reference evidence="3" key="1">
    <citation type="journal article" date="2019" name="Plant Biotechnol. J.">
        <title>Genome sequencing of the Australian wild diploid species Gossypium australe highlights disease resistance and delayed gland morphogenesis.</title>
        <authorList>
            <person name="Cai Y."/>
            <person name="Cai X."/>
            <person name="Wang Q."/>
            <person name="Wang P."/>
            <person name="Zhang Y."/>
            <person name="Cai C."/>
            <person name="Xu Y."/>
            <person name="Wang K."/>
            <person name="Zhou Z."/>
            <person name="Wang C."/>
            <person name="Geng S."/>
            <person name="Li B."/>
            <person name="Dong Q."/>
            <person name="Hou Y."/>
            <person name="Wang H."/>
            <person name="Ai P."/>
            <person name="Liu Z."/>
            <person name="Yi F."/>
            <person name="Sun M."/>
            <person name="An G."/>
            <person name="Cheng J."/>
            <person name="Zhang Y."/>
            <person name="Shi Q."/>
            <person name="Xie Y."/>
            <person name="Shi X."/>
            <person name="Chang Y."/>
            <person name="Huang F."/>
            <person name="Chen Y."/>
            <person name="Hong S."/>
            <person name="Mi L."/>
            <person name="Sun Q."/>
            <person name="Zhang L."/>
            <person name="Zhou B."/>
            <person name="Peng R."/>
            <person name="Zhang X."/>
            <person name="Liu F."/>
        </authorList>
    </citation>
    <scope>NUCLEOTIDE SEQUENCE [LARGE SCALE GENOMIC DNA]</scope>
    <source>
        <strain evidence="3">cv. PA1801</strain>
    </source>
</reference>
<dbReference type="Proteomes" id="UP000325315">
    <property type="component" value="Unassembled WGS sequence"/>
</dbReference>
<name>A0A5B6VCK2_9ROSI</name>
<evidence type="ECO:0000313" key="3">
    <source>
        <dbReference type="Proteomes" id="UP000325315"/>
    </source>
</evidence>
<feature type="compositionally biased region" description="Basic and acidic residues" evidence="1">
    <location>
        <begin position="118"/>
        <end position="129"/>
    </location>
</feature>
<dbReference type="EMBL" id="SMMG02000007">
    <property type="protein sequence ID" value="KAA3466889.1"/>
    <property type="molecule type" value="Genomic_DNA"/>
</dbReference>
<organism evidence="2 3">
    <name type="scientific">Gossypium australe</name>
    <dbReference type="NCBI Taxonomy" id="47621"/>
    <lineage>
        <taxon>Eukaryota</taxon>
        <taxon>Viridiplantae</taxon>
        <taxon>Streptophyta</taxon>
        <taxon>Embryophyta</taxon>
        <taxon>Tracheophyta</taxon>
        <taxon>Spermatophyta</taxon>
        <taxon>Magnoliopsida</taxon>
        <taxon>eudicotyledons</taxon>
        <taxon>Gunneridae</taxon>
        <taxon>Pentapetalae</taxon>
        <taxon>rosids</taxon>
        <taxon>malvids</taxon>
        <taxon>Malvales</taxon>
        <taxon>Malvaceae</taxon>
        <taxon>Malvoideae</taxon>
        <taxon>Gossypium</taxon>
    </lineage>
</organism>
<comment type="caution">
    <text evidence="2">The sequence shown here is derived from an EMBL/GenBank/DDBJ whole genome shotgun (WGS) entry which is preliminary data.</text>
</comment>
<accession>A0A5B6VCK2</accession>
<dbReference type="AlphaFoldDB" id="A0A5B6VCK2"/>